<dbReference type="GO" id="GO:0006015">
    <property type="term" value="P:5-phosphoribose 1-diphosphate biosynthetic process"/>
    <property type="evidence" value="ECO:0007669"/>
    <property type="project" value="UniProtKB-UniRule"/>
</dbReference>
<accession>A0A7Y8H2W8</accession>
<dbReference type="GO" id="GO:0019634">
    <property type="term" value="P:organic phosphonate metabolic process"/>
    <property type="evidence" value="ECO:0007669"/>
    <property type="project" value="UniProtKB-UniRule"/>
</dbReference>
<dbReference type="AlphaFoldDB" id="A0A7Y8H2W8"/>
<dbReference type="UniPathway" id="UPA00087">
    <property type="reaction ID" value="UER00175"/>
</dbReference>
<sequence>MSRRLVYVVGPSGAGKDSVLAWLRHHLPPSPTVHWARRTITRPARAGDEVHEAVDPPQFLALRERGAFALAWQANGLHYGVRASELAPIEHGGWVLVNGSRAHLDPTRSRFPGLTVVHVTASPDTLRQRLLGRGRESAAEVEARIQRTQTLQLPHALQVQNDGALEDAGHQLLNHLQTLPGWPE</sequence>
<reference evidence="8 9" key="1">
    <citation type="submission" date="2019-09" db="EMBL/GenBank/DDBJ databases">
        <title>Hydrogenophaga aromatica sp. nov., isolated from a para-xylene-degrading enrichment culture.</title>
        <authorList>
            <person name="Tancsics A."/>
            <person name="Banerjee S."/>
        </authorList>
    </citation>
    <scope>NUCLEOTIDE SEQUENCE [LARGE SCALE GENOMIC DNA]</scope>
    <source>
        <strain evidence="8 9">D2P1</strain>
    </source>
</reference>
<feature type="binding site" evidence="6">
    <location>
        <begin position="10"/>
        <end position="17"/>
    </location>
    <ligand>
        <name>ATP</name>
        <dbReference type="ChEBI" id="CHEBI:30616"/>
    </ligand>
</feature>
<evidence type="ECO:0000256" key="2">
    <source>
        <dbReference type="ARBA" id="ARBA00005069"/>
    </source>
</evidence>
<comment type="caution">
    <text evidence="8">The sequence shown here is derived from an EMBL/GenBank/DDBJ whole genome shotgun (WGS) entry which is preliminary data.</text>
</comment>
<dbReference type="GO" id="GO:0005524">
    <property type="term" value="F:ATP binding"/>
    <property type="evidence" value="ECO:0007669"/>
    <property type="project" value="UniProtKB-KW"/>
</dbReference>
<evidence type="ECO:0000256" key="5">
    <source>
        <dbReference type="ARBA" id="ARBA00022840"/>
    </source>
</evidence>
<proteinExistence type="inferred from homology"/>
<comment type="pathway">
    <text evidence="2 6">Metabolic intermediate biosynthesis; 5-phospho-alpha-D-ribose 1-diphosphate biosynthesis; 5-phospho-alpha-D-ribose 1-diphosphate from D-ribose 5-phosphate (route II): step 3/3.</text>
</comment>
<gene>
    <name evidence="6 8" type="primary">phnN</name>
    <name evidence="8" type="ORF">F3K02_26030</name>
</gene>
<comment type="catalytic activity">
    <reaction evidence="1 6">
        <text>alpha-D-ribose 1,5-bisphosphate + ATP = 5-phospho-alpha-D-ribose 1-diphosphate + ADP</text>
        <dbReference type="Rhea" id="RHEA:20109"/>
        <dbReference type="ChEBI" id="CHEBI:30616"/>
        <dbReference type="ChEBI" id="CHEBI:58017"/>
        <dbReference type="ChEBI" id="CHEBI:68688"/>
        <dbReference type="ChEBI" id="CHEBI:456216"/>
        <dbReference type="EC" id="2.7.4.23"/>
    </reaction>
</comment>
<dbReference type="Pfam" id="PF13238">
    <property type="entry name" value="AAA_18"/>
    <property type="match status" value="1"/>
</dbReference>
<dbReference type="Gene3D" id="3.40.50.300">
    <property type="entry name" value="P-loop containing nucleotide triphosphate hydrolases"/>
    <property type="match status" value="1"/>
</dbReference>
<dbReference type="InterPro" id="IPR008145">
    <property type="entry name" value="GK/Ca_channel_bsu"/>
</dbReference>
<dbReference type="Proteomes" id="UP000545507">
    <property type="component" value="Unassembled WGS sequence"/>
</dbReference>
<dbReference type="InterPro" id="IPR012699">
    <property type="entry name" value="PhnN"/>
</dbReference>
<organism evidence="8 9">
    <name type="scientific">Hydrogenophaga aromaticivorans</name>
    <dbReference type="NCBI Taxonomy" id="2610898"/>
    <lineage>
        <taxon>Bacteria</taxon>
        <taxon>Pseudomonadati</taxon>
        <taxon>Pseudomonadota</taxon>
        <taxon>Betaproteobacteria</taxon>
        <taxon>Burkholderiales</taxon>
        <taxon>Comamonadaceae</taxon>
        <taxon>Hydrogenophaga</taxon>
    </lineage>
</organism>
<keyword evidence="5 6" id="KW-0067">ATP-binding</keyword>
<evidence type="ECO:0000313" key="9">
    <source>
        <dbReference type="Proteomes" id="UP000545507"/>
    </source>
</evidence>
<evidence type="ECO:0000256" key="1">
    <source>
        <dbReference type="ARBA" id="ARBA00000373"/>
    </source>
</evidence>
<dbReference type="NCBIfam" id="TIGR02322">
    <property type="entry name" value="phosphon_PhnN"/>
    <property type="match status" value="1"/>
</dbReference>
<keyword evidence="8" id="KW-0418">Kinase</keyword>
<dbReference type="RefSeq" id="WP_177139472.1">
    <property type="nucleotide sequence ID" value="NZ_VYGV01000028.1"/>
</dbReference>
<protein>
    <recommendedName>
        <fullName evidence="6">Ribose 1,5-bisphosphate phosphokinase PhnN</fullName>
        <ecNumber evidence="6">2.7.4.23</ecNumber>
    </recommendedName>
    <alternativeName>
        <fullName evidence="6">Ribose 1,5-bisphosphokinase</fullName>
    </alternativeName>
</protein>
<evidence type="ECO:0000313" key="8">
    <source>
        <dbReference type="EMBL" id="NWF48692.1"/>
    </source>
</evidence>
<dbReference type="SUPFAM" id="SSF52540">
    <property type="entry name" value="P-loop containing nucleoside triphosphate hydrolases"/>
    <property type="match status" value="1"/>
</dbReference>
<comment type="similarity">
    <text evidence="6">Belongs to the ribose 1,5-bisphosphokinase family.</text>
</comment>
<dbReference type="SMART" id="SM00072">
    <property type="entry name" value="GuKc"/>
    <property type="match status" value="1"/>
</dbReference>
<keyword evidence="4 6" id="KW-0547">Nucleotide-binding</keyword>
<evidence type="ECO:0000256" key="4">
    <source>
        <dbReference type="ARBA" id="ARBA00022741"/>
    </source>
</evidence>
<keyword evidence="9" id="KW-1185">Reference proteome</keyword>
<keyword evidence="3 6" id="KW-0808">Transferase</keyword>
<dbReference type="HAMAP" id="MF_00836">
    <property type="entry name" value="PhnN"/>
    <property type="match status" value="1"/>
</dbReference>
<dbReference type="EC" id="2.7.4.23" evidence="6"/>
<name>A0A7Y8H2W8_9BURK</name>
<dbReference type="InterPro" id="IPR027417">
    <property type="entry name" value="P-loop_NTPase"/>
</dbReference>
<dbReference type="EMBL" id="VYGV01000028">
    <property type="protein sequence ID" value="NWF48692.1"/>
    <property type="molecule type" value="Genomic_DNA"/>
</dbReference>
<evidence type="ECO:0000256" key="6">
    <source>
        <dbReference type="HAMAP-Rule" id="MF_00836"/>
    </source>
</evidence>
<comment type="function">
    <text evidence="6">Catalyzes the phosphorylation of ribose 1,5-bisphosphate to 5-phospho-D-ribosyl alpha-1-diphosphate (PRPP).</text>
</comment>
<dbReference type="GO" id="GO:0033863">
    <property type="term" value="F:ribose 1,5-bisphosphate phosphokinase activity"/>
    <property type="evidence" value="ECO:0007669"/>
    <property type="project" value="UniProtKB-UniRule"/>
</dbReference>
<feature type="domain" description="Guanylate kinase/L-type calcium channel beta subunit" evidence="7">
    <location>
        <begin position="2"/>
        <end position="180"/>
    </location>
</feature>
<evidence type="ECO:0000259" key="7">
    <source>
        <dbReference type="SMART" id="SM00072"/>
    </source>
</evidence>
<evidence type="ECO:0000256" key="3">
    <source>
        <dbReference type="ARBA" id="ARBA00022679"/>
    </source>
</evidence>